<dbReference type="InterPro" id="IPR029787">
    <property type="entry name" value="Nucleotide_cyclase"/>
</dbReference>
<dbReference type="PANTHER" id="PTHR43081:SF19">
    <property type="entry name" value="PH-SENSITIVE ADENYLATE CYCLASE RV1264"/>
    <property type="match status" value="1"/>
</dbReference>
<feature type="compositionally biased region" description="Pro residues" evidence="1">
    <location>
        <begin position="303"/>
        <end position="314"/>
    </location>
</feature>
<dbReference type="CDD" id="cd07302">
    <property type="entry name" value="CHD"/>
    <property type="match status" value="1"/>
</dbReference>
<keyword evidence="2" id="KW-1133">Transmembrane helix</keyword>
<evidence type="ECO:0000256" key="2">
    <source>
        <dbReference type="SAM" id="Phobius"/>
    </source>
</evidence>
<evidence type="ECO:0000259" key="3">
    <source>
        <dbReference type="PROSITE" id="PS50125"/>
    </source>
</evidence>
<dbReference type="Proteomes" id="UP000252355">
    <property type="component" value="Unassembled WGS sequence"/>
</dbReference>
<dbReference type="GO" id="GO:0006171">
    <property type="term" value="P:cAMP biosynthetic process"/>
    <property type="evidence" value="ECO:0007669"/>
    <property type="project" value="TreeGrafter"/>
</dbReference>
<dbReference type="GO" id="GO:0035556">
    <property type="term" value="P:intracellular signal transduction"/>
    <property type="evidence" value="ECO:0007669"/>
    <property type="project" value="InterPro"/>
</dbReference>
<feature type="region of interest" description="Disordered" evidence="1">
    <location>
        <begin position="237"/>
        <end position="389"/>
    </location>
</feature>
<evidence type="ECO:0000256" key="1">
    <source>
        <dbReference type="SAM" id="MobiDB-lite"/>
    </source>
</evidence>
<dbReference type="GO" id="GO:0004016">
    <property type="term" value="F:adenylate cyclase activity"/>
    <property type="evidence" value="ECO:0007669"/>
    <property type="project" value="UniProtKB-ARBA"/>
</dbReference>
<sequence length="521" mass="55690">MQNRLLTIMFLDVQGYTKRTAQATREEMTRYVEEIRAFVDKHIARFQGTLVKTMGDGFLVSFESPTNAVQCGLEMQKQIRLKNATLPNPNHYTHFRIGINTGEVSIDEKGDLFGDPVNIAARIESFAEPGEVFISEATYLAMNRNEVGAVDLGPQSFKNATKEIRIYKVSAEREARKAGGTKSPAASQTAPPPATGRQAWRPLIVGLAILLAGGALFLVYKRWVARAVRLATERPAVGGAPNAARREPSAPSEMLVGEPSPGMETASRVAALPAMPPGEPHPGERPLPPGIGAPLPGQGPGRLPEPSPMGPPPAGGHGRWPPTAFPSGFPPADRSPGPPPGDQRPWPSPPGPTPDETPPFPPPQGTPPPSSGEGPGPWPPDNTGSGRDFPAVVLVRFPGANRPPPVQELLDRVDQAAAQRNFAEAAELVGQAAAVGRRLGWEFSSLDLARMAKIMMQAGYPKKAATLLEKAIELAPGDQPQLRHLLIGILERLERRVPGKAGPGRPGRPPLWGSRMGPGER</sequence>
<gene>
    <name evidence="4" type="ORF">OZSIB_0906</name>
</gene>
<dbReference type="AlphaFoldDB" id="A0A367ZWP6"/>
<dbReference type="Gene3D" id="3.30.70.1230">
    <property type="entry name" value="Nucleotide cyclase"/>
    <property type="match status" value="1"/>
</dbReference>
<dbReference type="PANTHER" id="PTHR43081">
    <property type="entry name" value="ADENYLATE CYCLASE, TERMINAL-DIFFERENTIATION SPECIFIC-RELATED"/>
    <property type="match status" value="1"/>
</dbReference>
<feature type="compositionally biased region" description="Pro residues" evidence="1">
    <location>
        <begin position="274"/>
        <end position="291"/>
    </location>
</feature>
<keyword evidence="2" id="KW-0472">Membrane</keyword>
<feature type="compositionally biased region" description="Pro residues" evidence="1">
    <location>
        <begin position="336"/>
        <end position="380"/>
    </location>
</feature>
<protein>
    <submittedName>
        <fullName evidence="4">Adenylate cyclase</fullName>
    </submittedName>
</protein>
<dbReference type="InterPro" id="IPR050697">
    <property type="entry name" value="Adenylyl/Guanylyl_Cyclase_3/4"/>
</dbReference>
<keyword evidence="2" id="KW-0812">Transmembrane</keyword>
<dbReference type="SUPFAM" id="SSF55073">
    <property type="entry name" value="Nucleotide cyclase"/>
    <property type="match status" value="1"/>
</dbReference>
<reference evidence="4 5" key="1">
    <citation type="submission" date="2018-05" db="EMBL/GenBank/DDBJ databases">
        <title>A metagenomic window into the 2 km-deep terrestrial subsurface aquifer revealed taxonomically and functionally diverse microbial community comprising novel uncultured bacterial lineages.</title>
        <authorList>
            <person name="Kadnikov V.V."/>
            <person name="Mardanov A.V."/>
            <person name="Beletsky A.V."/>
            <person name="Banks D."/>
            <person name="Pimenov N.V."/>
            <person name="Frank Y.A."/>
            <person name="Karnachuk O.V."/>
            <person name="Ravin N.V."/>
        </authorList>
    </citation>
    <scope>NUCLEOTIDE SEQUENCE [LARGE SCALE GENOMIC DNA]</scope>
    <source>
        <strain evidence="4">BY5</strain>
    </source>
</reference>
<dbReference type="SMART" id="SM00044">
    <property type="entry name" value="CYCc"/>
    <property type="match status" value="1"/>
</dbReference>
<feature type="domain" description="Guanylate cyclase" evidence="3">
    <location>
        <begin position="7"/>
        <end position="124"/>
    </location>
</feature>
<feature type="region of interest" description="Disordered" evidence="1">
    <location>
        <begin position="173"/>
        <end position="197"/>
    </location>
</feature>
<evidence type="ECO:0000313" key="5">
    <source>
        <dbReference type="Proteomes" id="UP000252355"/>
    </source>
</evidence>
<feature type="compositionally biased region" description="Low complexity" evidence="1">
    <location>
        <begin position="292"/>
        <end position="302"/>
    </location>
</feature>
<organism evidence="4 5">
    <name type="scientific">Candidatus Ozemobacter sibiricus</name>
    <dbReference type="NCBI Taxonomy" id="2268124"/>
    <lineage>
        <taxon>Bacteria</taxon>
        <taxon>Candidatus Ozemobacteria</taxon>
        <taxon>Candidatus Ozemobacterales</taxon>
        <taxon>Candidatus Ozemobacteraceae</taxon>
        <taxon>Candidatus Ozemobacter</taxon>
    </lineage>
</organism>
<comment type="caution">
    <text evidence="4">The sequence shown here is derived from an EMBL/GenBank/DDBJ whole genome shotgun (WGS) entry which is preliminary data.</text>
</comment>
<dbReference type="PROSITE" id="PS50125">
    <property type="entry name" value="GUANYLATE_CYCLASE_2"/>
    <property type="match status" value="1"/>
</dbReference>
<feature type="region of interest" description="Disordered" evidence="1">
    <location>
        <begin position="497"/>
        <end position="521"/>
    </location>
</feature>
<name>A0A367ZWP6_9BACT</name>
<dbReference type="EMBL" id="QOQW01000001">
    <property type="protein sequence ID" value="RCK81772.1"/>
    <property type="molecule type" value="Genomic_DNA"/>
</dbReference>
<accession>A0A367ZWP6</accession>
<feature type="transmembrane region" description="Helical" evidence="2">
    <location>
        <begin position="199"/>
        <end position="220"/>
    </location>
</feature>
<dbReference type="InterPro" id="IPR001054">
    <property type="entry name" value="A/G_cyclase"/>
</dbReference>
<dbReference type="Pfam" id="PF00211">
    <property type="entry name" value="Guanylate_cyc"/>
    <property type="match status" value="1"/>
</dbReference>
<proteinExistence type="predicted"/>
<evidence type="ECO:0000313" key="4">
    <source>
        <dbReference type="EMBL" id="RCK81772.1"/>
    </source>
</evidence>